<accession>A0AAV4GX42</accession>
<evidence type="ECO:0000256" key="4">
    <source>
        <dbReference type="ARBA" id="ARBA00023136"/>
    </source>
</evidence>
<dbReference type="GO" id="GO:0007166">
    <property type="term" value="P:cell surface receptor signaling pathway"/>
    <property type="evidence" value="ECO:0007669"/>
    <property type="project" value="InterPro"/>
</dbReference>
<evidence type="ECO:0000256" key="1">
    <source>
        <dbReference type="ARBA" id="ARBA00004141"/>
    </source>
</evidence>
<proteinExistence type="predicted"/>
<dbReference type="CDD" id="cd15039">
    <property type="entry name" value="7tmB3_Methuselah-like"/>
    <property type="match status" value="1"/>
</dbReference>
<comment type="caution">
    <text evidence="8">The sequence shown here is derived from an EMBL/GenBank/DDBJ whole genome shotgun (WGS) entry which is preliminary data.</text>
</comment>
<evidence type="ECO:0000313" key="9">
    <source>
        <dbReference type="Proteomes" id="UP000762676"/>
    </source>
</evidence>
<dbReference type="GO" id="GO:0004930">
    <property type="term" value="F:G protein-coupled receptor activity"/>
    <property type="evidence" value="ECO:0007669"/>
    <property type="project" value="InterPro"/>
</dbReference>
<feature type="compositionally biased region" description="Low complexity" evidence="5">
    <location>
        <begin position="263"/>
        <end position="277"/>
    </location>
</feature>
<feature type="transmembrane region" description="Helical" evidence="6">
    <location>
        <begin position="555"/>
        <end position="574"/>
    </location>
</feature>
<dbReference type="Gene3D" id="1.20.1070.10">
    <property type="entry name" value="Rhodopsin 7-helix transmembrane proteins"/>
    <property type="match status" value="1"/>
</dbReference>
<sequence length="942" mass="104950">MPGYQPFWAARYTRTNTGQRSPGNGNFGIPFTILFNFDFTGRKNLMFEVSTRVEQQTTTGFRCRAWETYDPHINDCRQVNCSKNYVLVNNKCVQDSKEDNSHKNTITSLKELNVVHQATKVSIKINVSISERDAENSGMERYRKDIADILQVGVERMEYFNLTFTPGAIPDAMFTYEILTKERYQQLFPPLPPQDEPEVLDTGKSQLVESASNIEAKATTLDDNSGTSPSPADSFSTVTGRDSQSNDTFSKSDANSSSMGHNDTSTTTAVDDTTSYTKSPNTSVISIDSSKNETIDPSQTDQDINPGDKSGSVSAEISPTGSKGCQISRDVRQPMVMQIDFVLVPPHNKSDGDSRRLMRRIRQLNHRFIIQMEDGDIQFKETPVPDEVLDTTQFCPWGIEHRLGSGEFTILEDTDGNPMLYVNKTNTYLKVGRFDLFIKMTGDDAADITKVREEAEFAFGCFMPRINQQNCIRISLGKDEYTIEGDQKNLLFEGHTYDVFSYSVSNETSGEVQICVPKSFHQGVMVSKSNWYSVVESCGSSFEHVQRAEAMITGILGRVSLVALSVVLLTYILFPRLRNLPGINTMNLTFALLVAETMFSQGIDAKIPWLCTAIAVCLHYLFLAAHFWMNVMSYDVYRTFVSDVSGSMTMKRVKDKKKYVPLYSLYAWGTPLLIVAFCLVVDKSDLLPGVTIGYGVSTTVNPNSLAPANSSSLNEPFSAKASDIPGSETKPLSGTSENTSHTTSDKQAEDSSLNVQKSFMYGPTQLSYCWITQPLAAFISFGAPILIIFTANCIFFARVITTISRTARLSKNRLQTQRSTSSQNGRQPGRSDAMLYLRMSSVMGFTWVFGLSSSIVSSFSRPAFEICVISHVLGILFTIFNISQGIFIFGAFVCNRRVLNLYRALFTRIRSALTERRSRANIYVISSTTTLTTLPDATGIRQ</sequence>
<evidence type="ECO:0000256" key="5">
    <source>
        <dbReference type="SAM" id="MobiDB-lite"/>
    </source>
</evidence>
<feature type="compositionally biased region" description="Polar residues" evidence="5">
    <location>
        <begin position="730"/>
        <end position="742"/>
    </location>
</feature>
<evidence type="ECO:0000313" key="8">
    <source>
        <dbReference type="EMBL" id="GFR89220.1"/>
    </source>
</evidence>
<name>A0AAV4GX42_9GAST</name>
<feature type="transmembrane region" description="Helical" evidence="6">
    <location>
        <begin position="835"/>
        <end position="856"/>
    </location>
</feature>
<feature type="transmembrane region" description="Helical" evidence="6">
    <location>
        <begin position="868"/>
        <end position="893"/>
    </location>
</feature>
<feature type="compositionally biased region" description="Polar residues" evidence="5">
    <location>
        <begin position="221"/>
        <end position="262"/>
    </location>
</feature>
<evidence type="ECO:0000256" key="3">
    <source>
        <dbReference type="ARBA" id="ARBA00022989"/>
    </source>
</evidence>
<dbReference type="PANTHER" id="PTHR45902">
    <property type="entry name" value="LATROPHILIN RECEPTOR-LIKE PROTEIN A"/>
    <property type="match status" value="1"/>
</dbReference>
<dbReference type="Pfam" id="PF00002">
    <property type="entry name" value="7tm_2"/>
    <property type="match status" value="2"/>
</dbReference>
<reference evidence="8 9" key="1">
    <citation type="journal article" date="2021" name="Elife">
        <title>Chloroplast acquisition without the gene transfer in kleptoplastic sea slugs, Plakobranchus ocellatus.</title>
        <authorList>
            <person name="Maeda T."/>
            <person name="Takahashi S."/>
            <person name="Yoshida T."/>
            <person name="Shimamura S."/>
            <person name="Takaki Y."/>
            <person name="Nagai Y."/>
            <person name="Toyoda A."/>
            <person name="Suzuki Y."/>
            <person name="Arimoto A."/>
            <person name="Ishii H."/>
            <person name="Satoh N."/>
            <person name="Nishiyama T."/>
            <person name="Hasebe M."/>
            <person name="Maruyama T."/>
            <person name="Minagawa J."/>
            <person name="Obokata J."/>
            <person name="Shigenobu S."/>
        </authorList>
    </citation>
    <scope>NUCLEOTIDE SEQUENCE [LARGE SCALE GENOMIC DNA]</scope>
</reference>
<evidence type="ECO:0000256" key="2">
    <source>
        <dbReference type="ARBA" id="ARBA00022692"/>
    </source>
</evidence>
<feature type="region of interest" description="Disordered" evidence="5">
    <location>
        <begin position="218"/>
        <end position="326"/>
    </location>
</feature>
<feature type="transmembrane region" description="Helical" evidence="6">
    <location>
        <begin position="581"/>
        <end position="601"/>
    </location>
</feature>
<protein>
    <submittedName>
        <fullName evidence="8">G-protein coupled receptor Mth2</fullName>
    </submittedName>
</protein>
<keyword evidence="4 6" id="KW-0472">Membrane</keyword>
<comment type="subcellular location">
    <subcellularLocation>
        <location evidence="1">Membrane</location>
        <topology evidence="1">Multi-pass membrane protein</topology>
    </subcellularLocation>
</comment>
<feature type="compositionally biased region" description="Polar residues" evidence="5">
    <location>
        <begin position="311"/>
        <end position="325"/>
    </location>
</feature>
<dbReference type="InterPro" id="IPR000832">
    <property type="entry name" value="GPCR_2_secretin-like"/>
</dbReference>
<dbReference type="InterPro" id="IPR053231">
    <property type="entry name" value="GPCR_LN-TM7"/>
</dbReference>
<feature type="domain" description="G-protein coupled receptors family 2 profile 2" evidence="7">
    <location>
        <begin position="549"/>
        <end position="896"/>
    </location>
</feature>
<dbReference type="GO" id="GO:0016020">
    <property type="term" value="C:membrane"/>
    <property type="evidence" value="ECO:0007669"/>
    <property type="project" value="UniProtKB-SubCell"/>
</dbReference>
<dbReference type="Proteomes" id="UP000762676">
    <property type="component" value="Unassembled WGS sequence"/>
</dbReference>
<dbReference type="EMBL" id="BMAT01012290">
    <property type="protein sequence ID" value="GFR89220.1"/>
    <property type="molecule type" value="Genomic_DNA"/>
</dbReference>
<keyword evidence="3 6" id="KW-1133">Transmembrane helix</keyword>
<dbReference type="AlphaFoldDB" id="A0AAV4GX42"/>
<dbReference type="InterPro" id="IPR017981">
    <property type="entry name" value="GPCR_2-like_7TM"/>
</dbReference>
<feature type="region of interest" description="Disordered" evidence="5">
    <location>
        <begin position="708"/>
        <end position="750"/>
    </location>
</feature>
<evidence type="ECO:0000256" key="6">
    <source>
        <dbReference type="SAM" id="Phobius"/>
    </source>
</evidence>
<keyword evidence="9" id="KW-1185">Reference proteome</keyword>
<keyword evidence="8" id="KW-0675">Receptor</keyword>
<organism evidence="8 9">
    <name type="scientific">Elysia marginata</name>
    <dbReference type="NCBI Taxonomy" id="1093978"/>
    <lineage>
        <taxon>Eukaryota</taxon>
        <taxon>Metazoa</taxon>
        <taxon>Spiralia</taxon>
        <taxon>Lophotrochozoa</taxon>
        <taxon>Mollusca</taxon>
        <taxon>Gastropoda</taxon>
        <taxon>Heterobranchia</taxon>
        <taxon>Euthyneura</taxon>
        <taxon>Panpulmonata</taxon>
        <taxon>Sacoglossa</taxon>
        <taxon>Placobranchoidea</taxon>
        <taxon>Plakobranchidae</taxon>
        <taxon>Elysia</taxon>
    </lineage>
</organism>
<feature type="transmembrane region" description="Helical" evidence="6">
    <location>
        <begin position="660"/>
        <end position="681"/>
    </location>
</feature>
<evidence type="ECO:0000259" key="7">
    <source>
        <dbReference type="PROSITE" id="PS50261"/>
    </source>
</evidence>
<gene>
    <name evidence="8" type="ORF">ElyMa_006119000</name>
</gene>
<feature type="compositionally biased region" description="Polar residues" evidence="5">
    <location>
        <begin position="278"/>
        <end position="289"/>
    </location>
</feature>
<dbReference type="PANTHER" id="PTHR45902:SF1">
    <property type="entry name" value="LATROPHILIN RECEPTOR-LIKE PROTEIN A"/>
    <property type="match status" value="1"/>
</dbReference>
<feature type="transmembrane region" description="Helical" evidence="6">
    <location>
        <begin position="607"/>
        <end position="628"/>
    </location>
</feature>
<feature type="transmembrane region" description="Helical" evidence="6">
    <location>
        <begin position="775"/>
        <end position="801"/>
    </location>
</feature>
<dbReference type="PROSITE" id="PS50261">
    <property type="entry name" value="G_PROTEIN_RECEP_F2_4"/>
    <property type="match status" value="1"/>
</dbReference>
<keyword evidence="2 6" id="KW-0812">Transmembrane</keyword>